<dbReference type="Proteomes" id="UP000770015">
    <property type="component" value="Unassembled WGS sequence"/>
</dbReference>
<comment type="caution">
    <text evidence="3">The sequence shown here is derived from an EMBL/GenBank/DDBJ whole genome shotgun (WGS) entry which is preliminary data.</text>
</comment>
<keyword evidence="4" id="KW-1185">Reference proteome</keyword>
<dbReference type="OrthoDB" id="5242705at2759"/>
<proteinExistence type="predicted"/>
<evidence type="ECO:0000313" key="3">
    <source>
        <dbReference type="EMBL" id="KAH6662629.1"/>
    </source>
</evidence>
<dbReference type="PANTHER" id="PTHR35394:SF5">
    <property type="entry name" value="DUF3176 DOMAIN-CONTAINING PROTEIN"/>
    <property type="match status" value="1"/>
</dbReference>
<feature type="region of interest" description="Disordered" evidence="1">
    <location>
        <begin position="703"/>
        <end position="723"/>
    </location>
</feature>
<evidence type="ECO:0000256" key="1">
    <source>
        <dbReference type="SAM" id="MobiDB-lite"/>
    </source>
</evidence>
<reference evidence="3" key="1">
    <citation type="journal article" date="2021" name="Nat. Commun.">
        <title>Genetic determinants of endophytism in the Arabidopsis root mycobiome.</title>
        <authorList>
            <person name="Mesny F."/>
            <person name="Miyauchi S."/>
            <person name="Thiergart T."/>
            <person name="Pickel B."/>
            <person name="Atanasova L."/>
            <person name="Karlsson M."/>
            <person name="Huettel B."/>
            <person name="Barry K.W."/>
            <person name="Haridas S."/>
            <person name="Chen C."/>
            <person name="Bauer D."/>
            <person name="Andreopoulos W."/>
            <person name="Pangilinan J."/>
            <person name="LaButti K."/>
            <person name="Riley R."/>
            <person name="Lipzen A."/>
            <person name="Clum A."/>
            <person name="Drula E."/>
            <person name="Henrissat B."/>
            <person name="Kohler A."/>
            <person name="Grigoriev I.V."/>
            <person name="Martin F.M."/>
            <person name="Hacquard S."/>
        </authorList>
    </citation>
    <scope>NUCLEOTIDE SEQUENCE</scope>
    <source>
        <strain evidence="3">MPI-SDFR-AT-0117</strain>
    </source>
</reference>
<keyword evidence="2" id="KW-0812">Transmembrane</keyword>
<protein>
    <submittedName>
        <fullName evidence="3">Uncharacterized protein</fullName>
    </submittedName>
</protein>
<keyword evidence="2" id="KW-1133">Transmembrane helix</keyword>
<feature type="compositionally biased region" description="Polar residues" evidence="1">
    <location>
        <begin position="713"/>
        <end position="723"/>
    </location>
</feature>
<keyword evidence="2" id="KW-0472">Membrane</keyword>
<feature type="transmembrane region" description="Helical" evidence="2">
    <location>
        <begin position="594"/>
        <end position="617"/>
    </location>
</feature>
<dbReference type="AlphaFoldDB" id="A0A9P8V1A3"/>
<accession>A0A9P8V1A3</accession>
<feature type="transmembrane region" description="Helical" evidence="2">
    <location>
        <begin position="102"/>
        <end position="123"/>
    </location>
</feature>
<dbReference type="EMBL" id="JAGSXJ010000045">
    <property type="protein sequence ID" value="KAH6662629.1"/>
    <property type="molecule type" value="Genomic_DNA"/>
</dbReference>
<sequence>MASNGQFGHGQAYQPAYQQPVDEQDISQQQDHPHYMSHQHSYDQLSHQDSAYHGAAYQQSDFNQSASFQPLTSNTVPSTYYTTPSRSFYWRTTRFAFLMTEWWVPEIVSFMISGALFGVYWYLLEEYNNKPISDWEDGLGVSTMFTTLPSAIAFLTTIMRGSMIFPVASAIGQWKWHQFKGKPRRLFEFERFDKASRGIMGSAGFILSRNFWSPATVGCFITIASVFFGPLLQNTVRQVVLPTLAHNETSYLPVTSKYIEVTSEDNRGVDPAWLVAPPTMQATIGRSWFFGHGLENSDTDMSSQLPSECPTEDCSWDKFTTLTLTSVCQEVPFDVTEEEVNNATIRVATSAAAGISTIRFTDDNSTAQTILHTQISRNMPEGSLYSNWSDTIALQAHIGMIGDLDNTGYRFQAIECILYWDVSQGYGNYTNGNLTNTWQENHFLKENPGPPPTDDFEDVTFKAPWPCNFNATSEEDPESCDFSVSADAQRGLFNSLRPYLNGYTEQTNSVNHQGDPIVLSLSSDTLTDIFLWSWIGQENDEDDERLPLLVVAQMYMNNLSYFLSTAVRQFSPDNEHTAGIVSKQVVHFSMRKRYLVLPGAMLGVSIIFFAMAVFWTWNEKAWRNSQLPLFFHGLASTGHHEWDAMRMTAMWEVAYDTKVRLESSDGGPGRRLQRYRDDPGMSQPLVGYGGAAESGEITHISEEIPGPAHKGTWGTTWSTAARV</sequence>
<dbReference type="InterPro" id="IPR021514">
    <property type="entry name" value="DUF3176"/>
</dbReference>
<dbReference type="PANTHER" id="PTHR35394">
    <property type="entry name" value="DUF3176 DOMAIN-CONTAINING PROTEIN"/>
    <property type="match status" value="1"/>
</dbReference>
<evidence type="ECO:0000256" key="2">
    <source>
        <dbReference type="SAM" id="Phobius"/>
    </source>
</evidence>
<feature type="region of interest" description="Disordered" evidence="1">
    <location>
        <begin position="21"/>
        <end position="40"/>
    </location>
</feature>
<dbReference type="Pfam" id="PF11374">
    <property type="entry name" value="DUF3176"/>
    <property type="match status" value="1"/>
</dbReference>
<gene>
    <name evidence="3" type="ORF">F5X68DRAFT_266122</name>
</gene>
<organism evidence="3 4">
    <name type="scientific">Plectosphaerella plurivora</name>
    <dbReference type="NCBI Taxonomy" id="936078"/>
    <lineage>
        <taxon>Eukaryota</taxon>
        <taxon>Fungi</taxon>
        <taxon>Dikarya</taxon>
        <taxon>Ascomycota</taxon>
        <taxon>Pezizomycotina</taxon>
        <taxon>Sordariomycetes</taxon>
        <taxon>Hypocreomycetidae</taxon>
        <taxon>Glomerellales</taxon>
        <taxon>Plectosphaerellaceae</taxon>
        <taxon>Plectosphaerella</taxon>
    </lineage>
</organism>
<evidence type="ECO:0000313" key="4">
    <source>
        <dbReference type="Proteomes" id="UP000770015"/>
    </source>
</evidence>
<name>A0A9P8V1A3_9PEZI</name>